<gene>
    <name evidence="2" type="ORF">RCOM_1064500</name>
</gene>
<proteinExistence type="predicted"/>
<dbReference type="Proteomes" id="UP000008311">
    <property type="component" value="Unassembled WGS sequence"/>
</dbReference>
<protein>
    <submittedName>
        <fullName evidence="2">Uncharacterized protein</fullName>
    </submittedName>
</protein>
<evidence type="ECO:0000256" key="1">
    <source>
        <dbReference type="SAM" id="MobiDB-lite"/>
    </source>
</evidence>
<dbReference type="AlphaFoldDB" id="B9S650"/>
<evidence type="ECO:0000313" key="2">
    <source>
        <dbReference type="EMBL" id="EEF40959.1"/>
    </source>
</evidence>
<organism evidence="2 3">
    <name type="scientific">Ricinus communis</name>
    <name type="common">Castor bean</name>
    <dbReference type="NCBI Taxonomy" id="3988"/>
    <lineage>
        <taxon>Eukaryota</taxon>
        <taxon>Viridiplantae</taxon>
        <taxon>Streptophyta</taxon>
        <taxon>Embryophyta</taxon>
        <taxon>Tracheophyta</taxon>
        <taxon>Spermatophyta</taxon>
        <taxon>Magnoliopsida</taxon>
        <taxon>eudicotyledons</taxon>
        <taxon>Gunneridae</taxon>
        <taxon>Pentapetalae</taxon>
        <taxon>rosids</taxon>
        <taxon>fabids</taxon>
        <taxon>Malpighiales</taxon>
        <taxon>Euphorbiaceae</taxon>
        <taxon>Acalyphoideae</taxon>
        <taxon>Acalypheae</taxon>
        <taxon>Ricinus</taxon>
    </lineage>
</organism>
<feature type="region of interest" description="Disordered" evidence="1">
    <location>
        <begin position="17"/>
        <end position="72"/>
    </location>
</feature>
<dbReference type="eggNOG" id="ENOG502R7TV">
    <property type="taxonomic scope" value="Eukaryota"/>
</dbReference>
<name>B9S650_RICCO</name>
<evidence type="ECO:0000313" key="3">
    <source>
        <dbReference type="Proteomes" id="UP000008311"/>
    </source>
</evidence>
<keyword evidence="3" id="KW-1185">Reference proteome</keyword>
<feature type="compositionally biased region" description="Basic and acidic residues" evidence="1">
    <location>
        <begin position="37"/>
        <end position="52"/>
    </location>
</feature>
<reference evidence="3" key="1">
    <citation type="journal article" date="2010" name="Nat. Biotechnol.">
        <title>Draft genome sequence of the oilseed species Ricinus communis.</title>
        <authorList>
            <person name="Chan A.P."/>
            <person name="Crabtree J."/>
            <person name="Zhao Q."/>
            <person name="Lorenzi H."/>
            <person name="Orvis J."/>
            <person name="Puiu D."/>
            <person name="Melake-Berhan A."/>
            <person name="Jones K.M."/>
            <person name="Redman J."/>
            <person name="Chen G."/>
            <person name="Cahoon E.B."/>
            <person name="Gedil M."/>
            <person name="Stanke M."/>
            <person name="Haas B.J."/>
            <person name="Wortman J.R."/>
            <person name="Fraser-Liggett C.M."/>
            <person name="Ravel J."/>
            <person name="Rabinowicz P.D."/>
        </authorList>
    </citation>
    <scope>NUCLEOTIDE SEQUENCE [LARGE SCALE GENOMIC DNA]</scope>
    <source>
        <strain evidence="3">cv. Hale</strain>
    </source>
</reference>
<dbReference type="InParanoid" id="B9S650"/>
<accession>B9S650</accession>
<dbReference type="EMBL" id="EQ973877">
    <property type="protein sequence ID" value="EEF40959.1"/>
    <property type="molecule type" value="Genomic_DNA"/>
</dbReference>
<sequence>MDKKENSEDPNIAKLAAKEIKGVVDEPPPSATNNTVETHKKAAEERDEEVKRLPHQQVPQPGDFSTEALEQL</sequence>